<gene>
    <name evidence="2" type="ORF">BLA6863_02198</name>
</gene>
<evidence type="ECO:0000259" key="1">
    <source>
        <dbReference type="Pfam" id="PF24719"/>
    </source>
</evidence>
<accession>A0A6P2K360</accession>
<dbReference type="InterPro" id="IPR056509">
    <property type="entry name" value="Imm33-like"/>
</dbReference>
<proteinExistence type="predicted"/>
<dbReference type="AlphaFoldDB" id="A0A6P2K360"/>
<protein>
    <recommendedName>
        <fullName evidence="1">Imm33-like domain-containing protein</fullName>
    </recommendedName>
</protein>
<evidence type="ECO:0000313" key="2">
    <source>
        <dbReference type="EMBL" id="VWB48494.1"/>
    </source>
</evidence>
<dbReference type="Pfam" id="PF24719">
    <property type="entry name" value="Imm33-like"/>
    <property type="match status" value="1"/>
</dbReference>
<dbReference type="RefSeq" id="WP_254601504.1">
    <property type="nucleotide sequence ID" value="NZ_CABVPY010000011.1"/>
</dbReference>
<name>A0A6P2K360_BURL3</name>
<organism evidence="2 3">
    <name type="scientific">Burkholderia lata (strain ATCC 17760 / DSM 23089 / LMG 22485 / NCIMB 9086 / R18194 / 383)</name>
    <dbReference type="NCBI Taxonomy" id="482957"/>
    <lineage>
        <taxon>Bacteria</taxon>
        <taxon>Pseudomonadati</taxon>
        <taxon>Pseudomonadota</taxon>
        <taxon>Betaproteobacteria</taxon>
        <taxon>Burkholderiales</taxon>
        <taxon>Burkholderiaceae</taxon>
        <taxon>Burkholderia</taxon>
        <taxon>Burkholderia cepacia complex</taxon>
    </lineage>
</organism>
<dbReference type="EMBL" id="CABVPY010000011">
    <property type="protein sequence ID" value="VWB48494.1"/>
    <property type="molecule type" value="Genomic_DNA"/>
</dbReference>
<dbReference type="Proteomes" id="UP000494170">
    <property type="component" value="Unassembled WGS sequence"/>
</dbReference>
<feature type="domain" description="Imm33-like" evidence="1">
    <location>
        <begin position="15"/>
        <end position="114"/>
    </location>
</feature>
<evidence type="ECO:0000313" key="3">
    <source>
        <dbReference type="Proteomes" id="UP000494170"/>
    </source>
</evidence>
<sequence>MTNMTDDPAGLRARQEAICARYNLPVVEPEDMVAVAMSTLGNAPVYGTRITLSEGQNVSWFFHCGEYSDADDFYQPLHATHLSAFLPLVLPYLMLPAGTRFIIDDTGYEDIWMDPLDSEASR</sequence>
<reference evidence="2 3" key="1">
    <citation type="submission" date="2019-09" db="EMBL/GenBank/DDBJ databases">
        <authorList>
            <person name="Depoorter E."/>
        </authorList>
    </citation>
    <scope>NUCLEOTIDE SEQUENCE [LARGE SCALE GENOMIC DNA]</scope>
    <source>
        <strain evidence="2">LMG 6863</strain>
    </source>
</reference>